<dbReference type="STRING" id="1123357.SAMN02745244_01936"/>
<keyword evidence="2" id="KW-0233">DNA recombination</keyword>
<protein>
    <submittedName>
        <fullName evidence="4">Resolvase, N terminal domain</fullName>
    </submittedName>
</protein>
<dbReference type="PANTHER" id="PTHR30461">
    <property type="entry name" value="DNA-INVERTASE FROM LAMBDOID PROPHAGE"/>
    <property type="match status" value="1"/>
</dbReference>
<reference evidence="4 5" key="1">
    <citation type="submission" date="2016-11" db="EMBL/GenBank/DDBJ databases">
        <authorList>
            <person name="Jaros S."/>
            <person name="Januszkiewicz K."/>
            <person name="Wedrychowicz H."/>
        </authorList>
    </citation>
    <scope>NUCLEOTIDE SEQUENCE [LARGE SCALE GENOMIC DNA]</scope>
    <source>
        <strain evidence="4 5">DSM 12906</strain>
    </source>
</reference>
<evidence type="ECO:0000256" key="2">
    <source>
        <dbReference type="ARBA" id="ARBA00023172"/>
    </source>
</evidence>
<dbReference type="Proteomes" id="UP000184512">
    <property type="component" value="Unassembled WGS sequence"/>
</dbReference>
<dbReference type="Gene3D" id="3.40.50.1390">
    <property type="entry name" value="Resolvase, N-terminal catalytic domain"/>
    <property type="match status" value="1"/>
</dbReference>
<keyword evidence="1" id="KW-0238">DNA-binding</keyword>
<evidence type="ECO:0000259" key="3">
    <source>
        <dbReference type="PROSITE" id="PS51736"/>
    </source>
</evidence>
<dbReference type="OrthoDB" id="3405463at2"/>
<evidence type="ECO:0000313" key="4">
    <source>
        <dbReference type="EMBL" id="SHJ19296.1"/>
    </source>
</evidence>
<evidence type="ECO:0000313" key="5">
    <source>
        <dbReference type="Proteomes" id="UP000184512"/>
    </source>
</evidence>
<proteinExistence type="predicted"/>
<dbReference type="GO" id="GO:0000150">
    <property type="term" value="F:DNA strand exchange activity"/>
    <property type="evidence" value="ECO:0007669"/>
    <property type="project" value="InterPro"/>
</dbReference>
<dbReference type="GO" id="GO:0003677">
    <property type="term" value="F:DNA binding"/>
    <property type="evidence" value="ECO:0007669"/>
    <property type="project" value="UniProtKB-KW"/>
</dbReference>
<dbReference type="AlphaFoldDB" id="A0A1M6HAW4"/>
<dbReference type="EMBL" id="FQZG01000031">
    <property type="protein sequence ID" value="SHJ19296.1"/>
    <property type="molecule type" value="Genomic_DNA"/>
</dbReference>
<evidence type="ECO:0000256" key="1">
    <source>
        <dbReference type="ARBA" id="ARBA00023125"/>
    </source>
</evidence>
<sequence>MSRPGLEAYLTYLCDGDVLVIYSLSRLGRSTAATLELLEDLRGRGVRVVSIAEQIDTGSAMGRFVTTLLAALAEMEAELTQERVLAGLAAARERGG</sequence>
<dbReference type="SUPFAM" id="SSF53041">
    <property type="entry name" value="Resolvase-like"/>
    <property type="match status" value="1"/>
</dbReference>
<dbReference type="CDD" id="cd03768">
    <property type="entry name" value="SR_ResInv"/>
    <property type="match status" value="1"/>
</dbReference>
<gene>
    <name evidence="4" type="ORF">SAMN02745244_01936</name>
</gene>
<dbReference type="PANTHER" id="PTHR30461:SF2">
    <property type="entry name" value="SERINE RECOMBINASE PINE-RELATED"/>
    <property type="match status" value="1"/>
</dbReference>
<keyword evidence="5" id="KW-1185">Reference proteome</keyword>
<dbReference type="PROSITE" id="PS51736">
    <property type="entry name" value="RECOMBINASES_3"/>
    <property type="match status" value="1"/>
</dbReference>
<dbReference type="InterPro" id="IPR006119">
    <property type="entry name" value="Resolv_N"/>
</dbReference>
<feature type="domain" description="Resolvase/invertase-type recombinase catalytic" evidence="3">
    <location>
        <begin position="1"/>
        <end position="95"/>
    </location>
</feature>
<dbReference type="InterPro" id="IPR036162">
    <property type="entry name" value="Resolvase-like_N_sf"/>
</dbReference>
<dbReference type="InterPro" id="IPR050639">
    <property type="entry name" value="SSR_resolvase"/>
</dbReference>
<accession>A0A1M6HAW4</accession>
<name>A0A1M6HAW4_9ACTN</name>
<dbReference type="Pfam" id="PF00239">
    <property type="entry name" value="Resolvase"/>
    <property type="match status" value="1"/>
</dbReference>
<organism evidence="4 5">
    <name type="scientific">Tessaracoccus bendigoensis DSM 12906</name>
    <dbReference type="NCBI Taxonomy" id="1123357"/>
    <lineage>
        <taxon>Bacteria</taxon>
        <taxon>Bacillati</taxon>
        <taxon>Actinomycetota</taxon>
        <taxon>Actinomycetes</taxon>
        <taxon>Propionibacteriales</taxon>
        <taxon>Propionibacteriaceae</taxon>
        <taxon>Tessaracoccus</taxon>
    </lineage>
</organism>
<dbReference type="SMART" id="SM00857">
    <property type="entry name" value="Resolvase"/>
    <property type="match status" value="1"/>
</dbReference>